<evidence type="ECO:0000259" key="1">
    <source>
        <dbReference type="Pfam" id="PF13723"/>
    </source>
</evidence>
<dbReference type="EMBL" id="BMYO01000011">
    <property type="protein sequence ID" value="GHD68988.1"/>
    <property type="molecule type" value="Genomic_DNA"/>
</dbReference>
<dbReference type="Proteomes" id="UP000604737">
    <property type="component" value="Unassembled WGS sequence"/>
</dbReference>
<feature type="domain" description="Beta-ketoacyl synthase-like N-terminal" evidence="1">
    <location>
        <begin position="29"/>
        <end position="199"/>
    </location>
</feature>
<evidence type="ECO:0000313" key="2">
    <source>
        <dbReference type="EMBL" id="GHD68988.1"/>
    </source>
</evidence>
<comment type="caution">
    <text evidence="2">The sequence shown here is derived from an EMBL/GenBank/DDBJ whole genome shotgun (WGS) entry which is preliminary data.</text>
</comment>
<organism evidence="2 3">
    <name type="scientific">Jeongeupia chitinilytica</name>
    <dbReference type="NCBI Taxonomy" id="1041641"/>
    <lineage>
        <taxon>Bacteria</taxon>
        <taxon>Pseudomonadati</taxon>
        <taxon>Pseudomonadota</taxon>
        <taxon>Betaproteobacteria</taxon>
        <taxon>Neisseriales</taxon>
        <taxon>Chitinibacteraceae</taxon>
        <taxon>Jeongeupia</taxon>
    </lineage>
</organism>
<sequence length="238" mass="24978">MSTPPSPALHFSLRQWSAWAPGLESREAWLAWDGTLPAGDSAPKVAAMPAMLRRRADRLGKMTLETLYADDIAYQGQPLIHASRHGEAARTVPLLQSLAAEGKVSPQAFSMAVHNATAGLFTIATQTHTPVSAIAAGNETALAGLVEACSQLADGAPSVLLCFSDEPLPTLYQRYADAPEAPFSLVLNLVAGHGFSLVAGAAGGRDATPLELLHFLLGNGAVLPLAMRGGWQLVRHTA</sequence>
<dbReference type="RefSeq" id="WP_189462254.1">
    <property type="nucleotide sequence ID" value="NZ_BMYO01000011.1"/>
</dbReference>
<reference evidence="3" key="1">
    <citation type="journal article" date="2019" name="Int. J. Syst. Evol. Microbiol.">
        <title>The Global Catalogue of Microorganisms (GCM) 10K type strain sequencing project: providing services to taxonomists for standard genome sequencing and annotation.</title>
        <authorList>
            <consortium name="The Broad Institute Genomics Platform"/>
            <consortium name="The Broad Institute Genome Sequencing Center for Infectious Disease"/>
            <person name="Wu L."/>
            <person name="Ma J."/>
        </authorList>
    </citation>
    <scope>NUCLEOTIDE SEQUENCE [LARGE SCALE GENOMIC DNA]</scope>
    <source>
        <strain evidence="3">KCTC 23701</strain>
    </source>
</reference>
<keyword evidence="3" id="KW-1185">Reference proteome</keyword>
<proteinExistence type="predicted"/>
<dbReference type="InterPro" id="IPR014030">
    <property type="entry name" value="Ketoacyl_synth_N"/>
</dbReference>
<evidence type="ECO:0000313" key="3">
    <source>
        <dbReference type="Proteomes" id="UP000604737"/>
    </source>
</evidence>
<protein>
    <submittedName>
        <fullName evidence="2">3-oxoacyl-ACP synthase</fullName>
    </submittedName>
</protein>
<gene>
    <name evidence="2" type="ORF">GCM10007350_35020</name>
</gene>
<name>A0ABQ3H3R1_9NEIS</name>
<dbReference type="Pfam" id="PF13723">
    <property type="entry name" value="Ketoacyl-synt_2"/>
    <property type="match status" value="1"/>
</dbReference>
<accession>A0ABQ3H3R1</accession>